<keyword evidence="7" id="KW-0472">Membrane</keyword>
<evidence type="ECO:0000313" key="8">
    <source>
        <dbReference type="EMBL" id="KAJ7392568.1"/>
    </source>
</evidence>
<evidence type="ECO:0000313" key="9">
    <source>
        <dbReference type="Proteomes" id="UP001163046"/>
    </source>
</evidence>
<evidence type="ECO:0000256" key="7">
    <source>
        <dbReference type="SAM" id="Phobius"/>
    </source>
</evidence>
<sequence length="297" mass="33632">MVFGLGPVRRLVDLPGARYPCFPGIFPTACDHYCLLLNLLLSCFQRSWKRKESKTEDSFSQFLLCCMLLACAGLVFAIYTHRELCWLKTQIREQQKIIQTLQLGANNARDIQGSETVRIRRSAQDSCTCVGKPGRQGTRGPVGPPGSRGPRGLPGSVRHESIHLVGDGQQIRPMHHRVNYWVLKHKAGSIIYNQVTGDIEVKRTGYYFIYSQMYYYDGTTMAMGHSTYINHEKVMESVGSVVSVRRKYNTSIMVESSYFRKTTPSQFAYHSTVSTLCGIGVAFWCIFAWRSGNTRLM</sequence>
<feature type="transmembrane region" description="Helical" evidence="7">
    <location>
        <begin position="59"/>
        <end position="79"/>
    </location>
</feature>
<protein>
    <recommendedName>
        <fullName evidence="10">TNF family profile domain-containing protein</fullName>
    </recommendedName>
</protein>
<comment type="subcellular location">
    <subcellularLocation>
        <location evidence="1">Secreted</location>
    </subcellularLocation>
</comment>
<dbReference type="InterPro" id="IPR051748">
    <property type="entry name" value="TNF_Ligand_Superfamily"/>
</dbReference>
<keyword evidence="5" id="KW-0325">Glycoprotein</keyword>
<gene>
    <name evidence="8" type="ORF">OS493_010215</name>
</gene>
<keyword evidence="9" id="KW-1185">Reference proteome</keyword>
<feature type="transmembrane region" description="Helical" evidence="7">
    <location>
        <begin position="267"/>
        <end position="289"/>
    </location>
</feature>
<name>A0A9X0A349_9CNID</name>
<dbReference type="AlphaFoldDB" id="A0A9X0A349"/>
<dbReference type="GO" id="GO:0005125">
    <property type="term" value="F:cytokine activity"/>
    <property type="evidence" value="ECO:0007669"/>
    <property type="project" value="UniProtKB-KW"/>
</dbReference>
<organism evidence="8 9">
    <name type="scientific">Desmophyllum pertusum</name>
    <dbReference type="NCBI Taxonomy" id="174260"/>
    <lineage>
        <taxon>Eukaryota</taxon>
        <taxon>Metazoa</taxon>
        <taxon>Cnidaria</taxon>
        <taxon>Anthozoa</taxon>
        <taxon>Hexacorallia</taxon>
        <taxon>Scleractinia</taxon>
        <taxon>Caryophylliina</taxon>
        <taxon>Caryophylliidae</taxon>
        <taxon>Desmophyllum</taxon>
    </lineage>
</organism>
<feature type="region of interest" description="Disordered" evidence="6">
    <location>
        <begin position="129"/>
        <end position="154"/>
    </location>
</feature>
<proteinExistence type="predicted"/>
<evidence type="ECO:0000256" key="6">
    <source>
        <dbReference type="SAM" id="MobiDB-lite"/>
    </source>
</evidence>
<keyword evidence="2" id="KW-0202">Cytokine</keyword>
<dbReference type="PANTHER" id="PTHR15151:SF24">
    <property type="entry name" value="A PROLIFERATION-INDUCING LIGAND-LIKE PROTEIN-RELATED"/>
    <property type="match status" value="1"/>
</dbReference>
<comment type="caution">
    <text evidence="8">The sequence shown here is derived from an EMBL/GenBank/DDBJ whole genome shotgun (WGS) entry which is preliminary data.</text>
</comment>
<dbReference type="EMBL" id="MU825400">
    <property type="protein sequence ID" value="KAJ7392568.1"/>
    <property type="molecule type" value="Genomic_DNA"/>
</dbReference>
<evidence type="ECO:0000256" key="1">
    <source>
        <dbReference type="ARBA" id="ARBA00004613"/>
    </source>
</evidence>
<dbReference type="SUPFAM" id="SSF49842">
    <property type="entry name" value="TNF-like"/>
    <property type="match status" value="1"/>
</dbReference>
<evidence type="ECO:0000256" key="3">
    <source>
        <dbReference type="ARBA" id="ARBA00022525"/>
    </source>
</evidence>
<accession>A0A9X0A349</accession>
<evidence type="ECO:0000256" key="4">
    <source>
        <dbReference type="ARBA" id="ARBA00023157"/>
    </source>
</evidence>
<dbReference type="Proteomes" id="UP001163046">
    <property type="component" value="Unassembled WGS sequence"/>
</dbReference>
<dbReference type="GO" id="GO:0005615">
    <property type="term" value="C:extracellular space"/>
    <property type="evidence" value="ECO:0007669"/>
    <property type="project" value="UniProtKB-KW"/>
</dbReference>
<dbReference type="Gene3D" id="2.60.120.40">
    <property type="match status" value="1"/>
</dbReference>
<dbReference type="OrthoDB" id="5983506at2759"/>
<dbReference type="PANTHER" id="PTHR15151">
    <property type="entry name" value="PROTEIN EIGER"/>
    <property type="match status" value="1"/>
</dbReference>
<reference evidence="8" key="1">
    <citation type="submission" date="2023-01" db="EMBL/GenBank/DDBJ databases">
        <title>Genome assembly of the deep-sea coral Lophelia pertusa.</title>
        <authorList>
            <person name="Herrera S."/>
            <person name="Cordes E."/>
        </authorList>
    </citation>
    <scope>NUCLEOTIDE SEQUENCE</scope>
    <source>
        <strain evidence="8">USNM1676648</strain>
        <tissue evidence="8">Polyp</tissue>
    </source>
</reference>
<evidence type="ECO:0000256" key="2">
    <source>
        <dbReference type="ARBA" id="ARBA00022514"/>
    </source>
</evidence>
<keyword evidence="3" id="KW-0964">Secreted</keyword>
<evidence type="ECO:0008006" key="10">
    <source>
        <dbReference type="Google" id="ProtNLM"/>
    </source>
</evidence>
<keyword evidence="7" id="KW-1133">Transmembrane helix</keyword>
<evidence type="ECO:0000256" key="5">
    <source>
        <dbReference type="ARBA" id="ARBA00023180"/>
    </source>
</evidence>
<keyword evidence="4" id="KW-1015">Disulfide bond</keyword>
<dbReference type="InterPro" id="IPR008983">
    <property type="entry name" value="Tumour_necrosis_fac-like_dom"/>
</dbReference>
<keyword evidence="7" id="KW-0812">Transmembrane</keyword>